<keyword evidence="4" id="KW-1185">Reference proteome</keyword>
<evidence type="ECO:0008006" key="5">
    <source>
        <dbReference type="Google" id="ProtNLM"/>
    </source>
</evidence>
<reference evidence="3 4" key="1">
    <citation type="submission" date="2015-07" db="EMBL/GenBank/DDBJ databases">
        <title>Genome sequencing of Kibdelosporangium phytohabitans.</title>
        <authorList>
            <person name="Qin S."/>
            <person name="Xing K."/>
        </authorList>
    </citation>
    <scope>NUCLEOTIDE SEQUENCE [LARGE SCALE GENOMIC DNA]</scope>
    <source>
        <strain evidence="3 4">KLBMP1111</strain>
    </source>
</reference>
<keyword evidence="2" id="KW-0732">Signal</keyword>
<dbReference type="PROSITE" id="PS51257">
    <property type="entry name" value="PROKAR_LIPOPROTEIN"/>
    <property type="match status" value="1"/>
</dbReference>
<gene>
    <name evidence="3" type="ORF">AOZ06_22065</name>
</gene>
<dbReference type="InterPro" id="IPR024520">
    <property type="entry name" value="DUF3558"/>
</dbReference>
<dbReference type="STRING" id="860235.AOZ06_22065"/>
<accession>A0A0N9I085</accession>
<protein>
    <recommendedName>
        <fullName evidence="5">DUF3558 domain-containing protein</fullName>
    </recommendedName>
</protein>
<dbReference type="Proteomes" id="UP000063699">
    <property type="component" value="Chromosome"/>
</dbReference>
<feature type="signal peptide" evidence="2">
    <location>
        <begin position="1"/>
        <end position="27"/>
    </location>
</feature>
<evidence type="ECO:0000313" key="4">
    <source>
        <dbReference type="Proteomes" id="UP000063699"/>
    </source>
</evidence>
<feature type="region of interest" description="Disordered" evidence="1">
    <location>
        <begin position="39"/>
        <end position="81"/>
    </location>
</feature>
<evidence type="ECO:0000313" key="3">
    <source>
        <dbReference type="EMBL" id="ALG09237.1"/>
    </source>
</evidence>
<sequence>MATVADRHHAPAGTALVVTALAMLSLAACTTAETGTPVVERMSGNSANDSRSSAAAAPTTGSRTSPPPNPPRPRDLPIAGIDPCSLLTKEQQQRFGVDEPLRPRQEPTFKSPLCGFASRQNKIVFDVITVTTSGIDRFKPGKVNGEVRPLTVHAFPGFEVFTELLPTSYVFCVVVVDVADGQVAHVTYREDGARLGKAEVCRRTAQVADAVVGNLLAR</sequence>
<organism evidence="3 4">
    <name type="scientific">Kibdelosporangium phytohabitans</name>
    <dbReference type="NCBI Taxonomy" id="860235"/>
    <lineage>
        <taxon>Bacteria</taxon>
        <taxon>Bacillati</taxon>
        <taxon>Actinomycetota</taxon>
        <taxon>Actinomycetes</taxon>
        <taxon>Pseudonocardiales</taxon>
        <taxon>Pseudonocardiaceae</taxon>
        <taxon>Kibdelosporangium</taxon>
    </lineage>
</organism>
<evidence type="ECO:0000256" key="2">
    <source>
        <dbReference type="SAM" id="SignalP"/>
    </source>
</evidence>
<dbReference type="AlphaFoldDB" id="A0A0N9I085"/>
<name>A0A0N9I085_9PSEU</name>
<proteinExistence type="predicted"/>
<feature type="compositionally biased region" description="Low complexity" evidence="1">
    <location>
        <begin position="43"/>
        <end position="64"/>
    </location>
</feature>
<evidence type="ECO:0000256" key="1">
    <source>
        <dbReference type="SAM" id="MobiDB-lite"/>
    </source>
</evidence>
<dbReference type="Pfam" id="PF12079">
    <property type="entry name" value="DUF3558"/>
    <property type="match status" value="1"/>
</dbReference>
<dbReference type="EMBL" id="CP012752">
    <property type="protein sequence ID" value="ALG09237.1"/>
    <property type="molecule type" value="Genomic_DNA"/>
</dbReference>
<feature type="chain" id="PRO_5038959321" description="DUF3558 domain-containing protein" evidence="2">
    <location>
        <begin position="28"/>
        <end position="218"/>
    </location>
</feature>
<dbReference type="KEGG" id="kphy:AOZ06_22065"/>